<evidence type="ECO:0000313" key="1">
    <source>
        <dbReference type="EMBL" id="GFD61051.1"/>
    </source>
</evidence>
<feature type="non-terminal residue" evidence="1">
    <location>
        <position position="1"/>
    </location>
</feature>
<organism evidence="1">
    <name type="scientific">Tanacetum cinerariifolium</name>
    <name type="common">Dalmatian daisy</name>
    <name type="synonym">Chrysanthemum cinerariifolium</name>
    <dbReference type="NCBI Taxonomy" id="118510"/>
    <lineage>
        <taxon>Eukaryota</taxon>
        <taxon>Viridiplantae</taxon>
        <taxon>Streptophyta</taxon>
        <taxon>Embryophyta</taxon>
        <taxon>Tracheophyta</taxon>
        <taxon>Spermatophyta</taxon>
        <taxon>Magnoliopsida</taxon>
        <taxon>eudicotyledons</taxon>
        <taxon>Gunneridae</taxon>
        <taxon>Pentapetalae</taxon>
        <taxon>asterids</taxon>
        <taxon>campanulids</taxon>
        <taxon>Asterales</taxon>
        <taxon>Asteraceae</taxon>
        <taxon>Asteroideae</taxon>
        <taxon>Anthemideae</taxon>
        <taxon>Anthemidinae</taxon>
        <taxon>Tanacetum</taxon>
    </lineage>
</organism>
<reference evidence="1" key="1">
    <citation type="journal article" date="2019" name="Sci. Rep.">
        <title>Draft genome of Tanacetum cinerariifolium, the natural source of mosquito coil.</title>
        <authorList>
            <person name="Yamashiro T."/>
            <person name="Shiraishi A."/>
            <person name="Satake H."/>
            <person name="Nakayama K."/>
        </authorList>
    </citation>
    <scope>NUCLEOTIDE SEQUENCE</scope>
</reference>
<protein>
    <submittedName>
        <fullName evidence="1">Uncharacterized protein</fullName>
    </submittedName>
</protein>
<dbReference type="EMBL" id="BKCJ011886028">
    <property type="protein sequence ID" value="GFD61051.1"/>
    <property type="molecule type" value="Genomic_DNA"/>
</dbReference>
<feature type="non-terminal residue" evidence="1">
    <location>
        <position position="79"/>
    </location>
</feature>
<comment type="caution">
    <text evidence="1">The sequence shown here is derived from an EMBL/GenBank/DDBJ whole genome shotgun (WGS) entry which is preliminary data.</text>
</comment>
<accession>A0A699XVR6</accession>
<name>A0A699XVR6_TANCI</name>
<dbReference type="AlphaFoldDB" id="A0A699XVR6"/>
<proteinExistence type="predicted"/>
<sequence>VARAVAAAVAVVEVQLEVVEAGNLQVQARADEPGFDVAFTELVGAGQEHVLDRAEVEVVAAHLGQRQTRAVLAVQRIGA</sequence>
<gene>
    <name evidence="1" type="ORF">Tci_933020</name>
</gene>